<dbReference type="GO" id="GO:0006614">
    <property type="term" value="P:SRP-dependent cotranslational protein targeting to membrane"/>
    <property type="evidence" value="ECO:0007669"/>
    <property type="project" value="InterPro"/>
</dbReference>
<dbReference type="OrthoDB" id="5421607at2759"/>
<dbReference type="GO" id="GO:0008312">
    <property type="term" value="F:7S RNA binding"/>
    <property type="evidence" value="ECO:0007669"/>
    <property type="project" value="TreeGrafter"/>
</dbReference>
<dbReference type="InterPro" id="IPR026270">
    <property type="entry name" value="SRP72"/>
</dbReference>
<dbReference type="Gene3D" id="1.25.40.10">
    <property type="entry name" value="Tetratricopeptide repeat domain"/>
    <property type="match status" value="1"/>
</dbReference>
<organism evidence="2 3">
    <name type="scientific">Turnera subulata</name>
    <dbReference type="NCBI Taxonomy" id="218843"/>
    <lineage>
        <taxon>Eukaryota</taxon>
        <taxon>Viridiplantae</taxon>
        <taxon>Streptophyta</taxon>
        <taxon>Embryophyta</taxon>
        <taxon>Tracheophyta</taxon>
        <taxon>Spermatophyta</taxon>
        <taxon>Magnoliopsida</taxon>
        <taxon>eudicotyledons</taxon>
        <taxon>Gunneridae</taxon>
        <taxon>Pentapetalae</taxon>
        <taxon>rosids</taxon>
        <taxon>fabids</taxon>
        <taxon>Malpighiales</taxon>
        <taxon>Passifloraceae</taxon>
        <taxon>Turnera</taxon>
    </lineage>
</organism>
<dbReference type="EMBL" id="JAKUCV010003220">
    <property type="protein sequence ID" value="KAJ4839694.1"/>
    <property type="molecule type" value="Genomic_DNA"/>
</dbReference>
<keyword evidence="3" id="KW-1185">Reference proteome</keyword>
<evidence type="ECO:0000256" key="1">
    <source>
        <dbReference type="SAM" id="MobiDB-lite"/>
    </source>
</evidence>
<protein>
    <submittedName>
        <fullName evidence="2">Uncharacterized protein</fullName>
    </submittedName>
</protein>
<dbReference type="InterPro" id="IPR011990">
    <property type="entry name" value="TPR-like_helical_dom_sf"/>
</dbReference>
<accession>A0A9Q0FZR3</accession>
<reference evidence="2" key="1">
    <citation type="submission" date="2022-02" db="EMBL/GenBank/DDBJ databases">
        <authorList>
            <person name="Henning P.M."/>
            <person name="McCubbin A.G."/>
            <person name="Shore J.S."/>
        </authorList>
    </citation>
    <scope>NUCLEOTIDE SEQUENCE</scope>
    <source>
        <strain evidence="2">F60SS</strain>
        <tissue evidence="2">Leaves</tissue>
    </source>
</reference>
<dbReference type="PANTHER" id="PTHR14094">
    <property type="entry name" value="SIGNAL RECOGNITION PARTICLE 72"/>
    <property type="match status" value="1"/>
</dbReference>
<dbReference type="GO" id="GO:0005786">
    <property type="term" value="C:signal recognition particle, endoplasmic reticulum targeting"/>
    <property type="evidence" value="ECO:0007669"/>
    <property type="project" value="TreeGrafter"/>
</dbReference>
<dbReference type="SUPFAM" id="SSF48452">
    <property type="entry name" value="TPR-like"/>
    <property type="match status" value="1"/>
</dbReference>
<gene>
    <name evidence="2" type="ORF">Tsubulata_033287</name>
</gene>
<dbReference type="AlphaFoldDB" id="A0A9Q0FZR3"/>
<dbReference type="GO" id="GO:0043022">
    <property type="term" value="F:ribosome binding"/>
    <property type="evidence" value="ECO:0007669"/>
    <property type="project" value="TreeGrafter"/>
</dbReference>
<comment type="caution">
    <text evidence="2">The sequence shown here is derived from an EMBL/GenBank/DDBJ whole genome shotgun (WGS) entry which is preliminary data.</text>
</comment>
<dbReference type="Proteomes" id="UP001141552">
    <property type="component" value="Unassembled WGS sequence"/>
</dbReference>
<dbReference type="PANTHER" id="PTHR14094:SF9">
    <property type="entry name" value="SIGNAL RECOGNITION PARTICLE SUBUNIT SRP72"/>
    <property type="match status" value="1"/>
</dbReference>
<evidence type="ECO:0000313" key="3">
    <source>
        <dbReference type="Proteomes" id="UP001141552"/>
    </source>
</evidence>
<evidence type="ECO:0000313" key="2">
    <source>
        <dbReference type="EMBL" id="KAJ4839694.1"/>
    </source>
</evidence>
<name>A0A9Q0FZR3_9ROSI</name>
<feature type="region of interest" description="Disordered" evidence="1">
    <location>
        <begin position="27"/>
        <end position="62"/>
    </location>
</feature>
<proteinExistence type="predicted"/>
<reference evidence="2" key="2">
    <citation type="journal article" date="2023" name="Plants (Basel)">
        <title>Annotation of the Turnera subulata (Passifloraceae) Draft Genome Reveals the S-Locus Evolved after the Divergence of Turneroideae from Passifloroideae in a Stepwise Manner.</title>
        <authorList>
            <person name="Henning P.M."/>
            <person name="Roalson E.H."/>
            <person name="Mir W."/>
            <person name="McCubbin A.G."/>
            <person name="Shore J.S."/>
        </authorList>
    </citation>
    <scope>NUCLEOTIDE SEQUENCE</scope>
    <source>
        <strain evidence="2">F60SS</strain>
    </source>
</reference>
<sequence length="300" mass="32870">MQSRKKKKIQIVTFCFHRRKTPKLAFPFAPQIHPPQPMAPKPKDRGKPAASPSQPPPPIEDLFTNLNRHIQANEYNQAVKVADQVLSVAPNDEDALRCKVVALIKNDNIEKALSTVAFAATLLPDFAHLKPGDNAIGISDSVPACKMDACADLNQKLLKSKVESVETILVAGLVMGGRAAEVQKILEANRIKASSSFKLAFNVACSLIEKGNYNDAEQLLLSARRIGQETLMDDNWAEEEIEIDLAPIAVQLAYVQQHLGNSQEAYTDIINKNLGDDESSQAVAVNNLVAPEVQKMFLIV</sequence>